<dbReference type="Gene3D" id="3.40.50.2000">
    <property type="entry name" value="Glycogen Phosphorylase B"/>
    <property type="match status" value="2"/>
</dbReference>
<comment type="caution">
    <text evidence="3">The sequence shown here is derived from an EMBL/GenBank/DDBJ whole genome shotgun (WGS) entry which is preliminary data.</text>
</comment>
<dbReference type="RefSeq" id="WP_386675191.1">
    <property type="nucleotide sequence ID" value="NZ_JBHLTG010000009.1"/>
</dbReference>
<dbReference type="Proteomes" id="UP001589896">
    <property type="component" value="Unassembled WGS sequence"/>
</dbReference>
<evidence type="ECO:0000313" key="4">
    <source>
        <dbReference type="Proteomes" id="UP001589896"/>
    </source>
</evidence>
<organism evidence="3 4">
    <name type="scientific">Lysobacter korlensis</name>
    <dbReference type="NCBI Taxonomy" id="553636"/>
    <lineage>
        <taxon>Bacteria</taxon>
        <taxon>Pseudomonadati</taxon>
        <taxon>Pseudomonadota</taxon>
        <taxon>Gammaproteobacteria</taxon>
        <taxon>Lysobacterales</taxon>
        <taxon>Lysobacteraceae</taxon>
        <taxon>Lysobacter</taxon>
    </lineage>
</organism>
<dbReference type="InterPro" id="IPR002213">
    <property type="entry name" value="UDP_glucos_trans"/>
</dbReference>
<keyword evidence="4" id="KW-1185">Reference proteome</keyword>
<feature type="domain" description="Erythromycin biosynthesis protein CIII-like C-terminal" evidence="2">
    <location>
        <begin position="217"/>
        <end position="355"/>
    </location>
</feature>
<dbReference type="InterPro" id="IPR010610">
    <property type="entry name" value="EryCIII-like_C"/>
</dbReference>
<protein>
    <submittedName>
        <fullName evidence="3">Glycosyltransferase</fullName>
    </submittedName>
</protein>
<sequence length="382" mass="39620">MANIVFLTLDGGGNVPPAVAIARELDGRGHRVRFLGAETQRHAISAAGFDFRAYTTPTPWLPAEPLPPLAELRSIVRLIGGRGYATDLAADLREEPADAVVIDALIAGSVRAALPLGVPVVVLMHSLAQFFLTSPVPKLAGRLHGFSAITAWASAAAVLVVTDPQLDAAAGKAPGNFVWTGAAELPPAAPAVPASPPRVLVSLSTVGAPGQRNVMQRILDAVAPLPLEAIVTTGRRTDPATLTAGSNTTLHRELPHHEVLPTCSAVIGHGGHSTTMRALMHGLPTVLIPCDTRIDQPLVAKSVAGTGAGIALPKRAKPDRIRAAVEQVLREPSYRAAAAALGERLRAENGPAAAADVVLRVARREPGSPGSPQHRIPGRSVA</sequence>
<dbReference type="PANTHER" id="PTHR48050:SF13">
    <property type="entry name" value="STEROL 3-BETA-GLUCOSYLTRANSFERASE UGT80A2"/>
    <property type="match status" value="1"/>
</dbReference>
<evidence type="ECO:0000259" key="2">
    <source>
        <dbReference type="Pfam" id="PF06722"/>
    </source>
</evidence>
<name>A0ABV6RZ03_9GAMM</name>
<dbReference type="Pfam" id="PF06722">
    <property type="entry name" value="EryCIII-like_C"/>
    <property type="match status" value="1"/>
</dbReference>
<evidence type="ECO:0000256" key="1">
    <source>
        <dbReference type="SAM" id="MobiDB-lite"/>
    </source>
</evidence>
<proteinExistence type="predicted"/>
<evidence type="ECO:0000313" key="3">
    <source>
        <dbReference type="EMBL" id="MFC0681834.1"/>
    </source>
</evidence>
<feature type="region of interest" description="Disordered" evidence="1">
    <location>
        <begin position="363"/>
        <end position="382"/>
    </location>
</feature>
<gene>
    <name evidence="3" type="ORF">ACFFGH_28715</name>
</gene>
<reference evidence="3 4" key="1">
    <citation type="submission" date="2024-09" db="EMBL/GenBank/DDBJ databases">
        <authorList>
            <person name="Sun Q."/>
            <person name="Mori K."/>
        </authorList>
    </citation>
    <scope>NUCLEOTIDE SEQUENCE [LARGE SCALE GENOMIC DNA]</scope>
    <source>
        <strain evidence="3 4">KCTC 23076</strain>
    </source>
</reference>
<dbReference type="InterPro" id="IPR050426">
    <property type="entry name" value="Glycosyltransferase_28"/>
</dbReference>
<dbReference type="PANTHER" id="PTHR48050">
    <property type="entry name" value="STEROL 3-BETA-GLUCOSYLTRANSFERASE"/>
    <property type="match status" value="1"/>
</dbReference>
<dbReference type="SUPFAM" id="SSF53756">
    <property type="entry name" value="UDP-Glycosyltransferase/glycogen phosphorylase"/>
    <property type="match status" value="1"/>
</dbReference>
<dbReference type="EMBL" id="JBHLTG010000009">
    <property type="protein sequence ID" value="MFC0681834.1"/>
    <property type="molecule type" value="Genomic_DNA"/>
</dbReference>
<dbReference type="CDD" id="cd03784">
    <property type="entry name" value="GT1_Gtf-like"/>
    <property type="match status" value="1"/>
</dbReference>
<accession>A0ABV6RZ03</accession>